<organism evidence="2 3">
    <name type="scientific">Halosimplex carlsbadense 2-9-1</name>
    <dbReference type="NCBI Taxonomy" id="797114"/>
    <lineage>
        <taxon>Archaea</taxon>
        <taxon>Methanobacteriati</taxon>
        <taxon>Methanobacteriota</taxon>
        <taxon>Stenosarchaea group</taxon>
        <taxon>Halobacteria</taxon>
        <taxon>Halobacteriales</taxon>
        <taxon>Haloarculaceae</taxon>
        <taxon>Halosimplex</taxon>
    </lineage>
</organism>
<dbReference type="GO" id="GO:0045936">
    <property type="term" value="P:negative regulation of phosphate metabolic process"/>
    <property type="evidence" value="ECO:0007669"/>
    <property type="project" value="InterPro"/>
</dbReference>
<accession>M0CBF1</accession>
<sequence>MSVPKVATLELLMRGDDSGPIERKVQIAGGSTFTLSLPREWGVSQNLAKGDSLYLYRERDRLIVAPSTLEEGVRAARIETVDKPEDIVQRHIKSAYIEGYNEIRVRNDGAVGDEIRRNVVRTAGSLIGMEVSEATDEIVIRDHLDASAVSLEQSIVQIRQLALGMQSDAAESVRMNDEMLAQRVSERDDHVDRLFAFVARGLHCGLNDMNELTEFDVDGKAALYYYKIARELEQIADKAERIAGVTETQSAAPDEELGAEFKQLVSEACTVVERALKNDSSGASNAYDDLMRSLDVVEDELADCSDPDAYWYATVVESARRTAQLGLNIVNMTIESSVNDMLYSGTQVETDTNGSN</sequence>
<dbReference type="Pfam" id="PF01895">
    <property type="entry name" value="PhoU"/>
    <property type="match status" value="1"/>
</dbReference>
<dbReference type="PANTHER" id="PTHR42930">
    <property type="entry name" value="PHOSPHATE-SPECIFIC TRANSPORT SYSTEM ACCESSORY PROTEIN PHOU"/>
    <property type="match status" value="1"/>
</dbReference>
<dbReference type="GO" id="GO:0030643">
    <property type="term" value="P:intracellular phosphate ion homeostasis"/>
    <property type="evidence" value="ECO:0007669"/>
    <property type="project" value="InterPro"/>
</dbReference>
<evidence type="ECO:0000313" key="3">
    <source>
        <dbReference type="Proteomes" id="UP000011626"/>
    </source>
</evidence>
<dbReference type="eggNOG" id="arCOG00318">
    <property type="taxonomic scope" value="Archaea"/>
</dbReference>
<dbReference type="EMBL" id="AOIU01000045">
    <property type="protein sequence ID" value="ELZ20545.1"/>
    <property type="molecule type" value="Genomic_DNA"/>
</dbReference>
<dbReference type="PANTHER" id="PTHR42930:SF6">
    <property type="entry name" value="PHOSPHATE REGULATORY PROTEIN-LIKE PROTEIN"/>
    <property type="match status" value="1"/>
</dbReference>
<dbReference type="InterPro" id="IPR028366">
    <property type="entry name" value="PhoU"/>
</dbReference>
<dbReference type="AlphaFoldDB" id="M0CBF1"/>
<protein>
    <submittedName>
        <fullName evidence="2">Phosphate uptake regulator PhoU</fullName>
    </submittedName>
</protein>
<dbReference type="Proteomes" id="UP000011626">
    <property type="component" value="Unassembled WGS sequence"/>
</dbReference>
<gene>
    <name evidence="2" type="ORF">C475_19818</name>
</gene>
<evidence type="ECO:0000313" key="2">
    <source>
        <dbReference type="EMBL" id="ELZ20545.1"/>
    </source>
</evidence>
<dbReference type="SUPFAM" id="SSF109755">
    <property type="entry name" value="PhoU-like"/>
    <property type="match status" value="1"/>
</dbReference>
<dbReference type="STRING" id="797114.C475_19818"/>
<comment type="caution">
    <text evidence="2">The sequence shown here is derived from an EMBL/GenBank/DDBJ whole genome shotgun (WGS) entry which is preliminary data.</text>
</comment>
<dbReference type="InterPro" id="IPR026022">
    <property type="entry name" value="PhoU_dom"/>
</dbReference>
<dbReference type="InterPro" id="IPR038078">
    <property type="entry name" value="PhoU-like_sf"/>
</dbReference>
<evidence type="ECO:0000259" key="1">
    <source>
        <dbReference type="Pfam" id="PF01895"/>
    </source>
</evidence>
<name>M0CBF1_9EURY</name>
<dbReference type="Gene3D" id="1.20.58.220">
    <property type="entry name" value="Phosphate transport system protein phou homolog 2, domain 2"/>
    <property type="match status" value="1"/>
</dbReference>
<feature type="domain" description="PhoU" evidence="1">
    <location>
        <begin position="157"/>
        <end position="243"/>
    </location>
</feature>
<proteinExistence type="predicted"/>
<keyword evidence="3" id="KW-1185">Reference proteome</keyword>
<reference evidence="2 3" key="1">
    <citation type="journal article" date="2014" name="PLoS Genet.">
        <title>Phylogenetically driven sequencing of extremely halophilic archaea reveals strategies for static and dynamic osmo-response.</title>
        <authorList>
            <person name="Becker E.A."/>
            <person name="Seitzer P.M."/>
            <person name="Tritt A."/>
            <person name="Larsen D."/>
            <person name="Krusor M."/>
            <person name="Yao A.I."/>
            <person name="Wu D."/>
            <person name="Madern D."/>
            <person name="Eisen J.A."/>
            <person name="Darling A.E."/>
            <person name="Facciotti M.T."/>
        </authorList>
    </citation>
    <scope>NUCLEOTIDE SEQUENCE [LARGE SCALE GENOMIC DNA]</scope>
    <source>
        <strain evidence="2 3">2-9-1</strain>
    </source>
</reference>